<evidence type="ECO:0000313" key="3">
    <source>
        <dbReference type="Proteomes" id="UP000241818"/>
    </source>
</evidence>
<reference evidence="2 3" key="1">
    <citation type="journal article" date="2018" name="New Phytol.">
        <title>Comparative genomics and transcriptomics depict ericoid mycorrhizal fungi as versatile saprotrophs and plant mutualists.</title>
        <authorList>
            <person name="Martino E."/>
            <person name="Morin E."/>
            <person name="Grelet G.A."/>
            <person name="Kuo A."/>
            <person name="Kohler A."/>
            <person name="Daghino S."/>
            <person name="Barry K.W."/>
            <person name="Cichocki N."/>
            <person name="Clum A."/>
            <person name="Dockter R.B."/>
            <person name="Hainaut M."/>
            <person name="Kuo R.C."/>
            <person name="LaButti K."/>
            <person name="Lindahl B.D."/>
            <person name="Lindquist E.A."/>
            <person name="Lipzen A."/>
            <person name="Khouja H.R."/>
            <person name="Magnuson J."/>
            <person name="Murat C."/>
            <person name="Ohm R.A."/>
            <person name="Singer S.W."/>
            <person name="Spatafora J.W."/>
            <person name="Wang M."/>
            <person name="Veneault-Fourrey C."/>
            <person name="Henrissat B."/>
            <person name="Grigoriev I.V."/>
            <person name="Martin F.M."/>
            <person name="Perotto S."/>
        </authorList>
    </citation>
    <scope>NUCLEOTIDE SEQUENCE [LARGE SCALE GENOMIC DNA]</scope>
    <source>
        <strain evidence="2 3">ATCC 22711</strain>
    </source>
</reference>
<feature type="compositionally biased region" description="Basic and acidic residues" evidence="1">
    <location>
        <begin position="439"/>
        <end position="456"/>
    </location>
</feature>
<name>A0A2T3B1J5_AMORE</name>
<feature type="region of interest" description="Disordered" evidence="1">
    <location>
        <begin position="1"/>
        <end position="32"/>
    </location>
</feature>
<dbReference type="STRING" id="857342.A0A2T3B1J5"/>
<proteinExistence type="predicted"/>
<dbReference type="InterPro" id="IPR018822">
    <property type="entry name" value="UPF0646"/>
</dbReference>
<protein>
    <submittedName>
        <fullName evidence="2">Uncharacterized protein</fullName>
    </submittedName>
</protein>
<feature type="region of interest" description="Disordered" evidence="1">
    <location>
        <begin position="413"/>
        <end position="555"/>
    </location>
</feature>
<feature type="compositionally biased region" description="Basic and acidic residues" evidence="1">
    <location>
        <begin position="727"/>
        <end position="758"/>
    </location>
</feature>
<organism evidence="2 3">
    <name type="scientific">Amorphotheca resinae ATCC 22711</name>
    <dbReference type="NCBI Taxonomy" id="857342"/>
    <lineage>
        <taxon>Eukaryota</taxon>
        <taxon>Fungi</taxon>
        <taxon>Dikarya</taxon>
        <taxon>Ascomycota</taxon>
        <taxon>Pezizomycotina</taxon>
        <taxon>Leotiomycetes</taxon>
        <taxon>Helotiales</taxon>
        <taxon>Amorphothecaceae</taxon>
        <taxon>Amorphotheca</taxon>
    </lineage>
</organism>
<feature type="compositionally biased region" description="Acidic residues" evidence="1">
    <location>
        <begin position="518"/>
        <end position="533"/>
    </location>
</feature>
<feature type="compositionally biased region" description="Acidic residues" evidence="1">
    <location>
        <begin position="851"/>
        <end position="866"/>
    </location>
</feature>
<feature type="compositionally biased region" description="Polar residues" evidence="1">
    <location>
        <begin position="239"/>
        <end position="249"/>
    </location>
</feature>
<evidence type="ECO:0000313" key="2">
    <source>
        <dbReference type="EMBL" id="PSS18409.1"/>
    </source>
</evidence>
<feature type="compositionally biased region" description="Basic and acidic residues" evidence="1">
    <location>
        <begin position="116"/>
        <end position="140"/>
    </location>
</feature>
<feature type="compositionally biased region" description="Basic and acidic residues" evidence="1">
    <location>
        <begin position="156"/>
        <end position="177"/>
    </location>
</feature>
<keyword evidence="3" id="KW-1185">Reference proteome</keyword>
<feature type="compositionally biased region" description="Acidic residues" evidence="1">
    <location>
        <begin position="76"/>
        <end position="94"/>
    </location>
</feature>
<feature type="region of interest" description="Disordered" evidence="1">
    <location>
        <begin position="113"/>
        <end position="261"/>
    </location>
</feature>
<sequence length="913" mass="99044">MLAADILAAASPLTMADDSMEISSEHGNNDEDIDIDIDLTAGQADEDYVLEDAASYAPLEDEPHHQPSPAVGTDDVMVDEDDQSYEMNDTDTIPDDSHQSMDHEAAPMSFTMVDESEARSDQHETLGETHFVDASAREPEVMWEQNDGPNEALIETDVHLEDPEEHVDHDQADHVDDLITQEVEASTADAPQNGTQSSTPRNRSPIGAETSEPPKSPSGAHSKPADASPEDTVNKTDFGATTTSTSNEDGQALNGETEEPCPVNEPNALPAIPEISVLYHNMEYALFATSELDDPDSFFLSDVSIIEKPFANFFKAIRDVINEDLADEDELCMSMTDLGIEIEETSALTQDITLGQILTLHNKLLENDGIDSPHPFSIQFGVRPSLSKRLANLAAGAAEGKGLSELIVWDEHSDSANDSTEAAEINEGEDSNVEAYEPENNKDEAEEKAEEVHESSDTSQAPIPGEGLKSDSEAANAEALNASDRTDSHEFVAQGNAASVIQPSPKAETPGNDPATGEFDEDGDIIDYSEDEAESPHKSGNDAKSRASKLETDGTKTYNGNLDNFISPCLLPNTCFCSKCNVLLLVEYEAINEELRRRSISHAAGDSRLEKSAEQIADVENEDVGHEPEVENGVEYDEENGDGNYGLEDVGSEHKESFDGNDEAEHDEVEPDEVEPDEVEPDEAEHDEAEHDEAEPDEVEPDEVEPDEAEHDEAEHDEAEPDEVEPDEVRPDEVEHDEVEHAEVEPHEHYSDLDRPSLESRNGLGSEGETRNGETGYANPEEEIGFEEEDDVQAQKLFSLSGGESGIDISLKDPSGDDLAADSSLGFGDAVASESGTSEKTLEAPTGVGEAPEDEIDYDDDDEEQGTPEAHDPVSNTKELPVPLEGSGKRQREEANLDEGTSVGTKEAKRPRS</sequence>
<dbReference type="Pfam" id="PF10336">
    <property type="entry name" value="DUF2420"/>
    <property type="match status" value="1"/>
</dbReference>
<feature type="compositionally biased region" description="Polar residues" evidence="1">
    <location>
        <begin position="189"/>
        <end position="202"/>
    </location>
</feature>
<accession>A0A2T3B1J5</accession>
<dbReference type="Proteomes" id="UP000241818">
    <property type="component" value="Unassembled WGS sequence"/>
</dbReference>
<feature type="compositionally biased region" description="Basic and acidic residues" evidence="1">
    <location>
        <begin position="534"/>
        <end position="554"/>
    </location>
</feature>
<gene>
    <name evidence="2" type="ORF">M430DRAFT_19006</name>
</gene>
<dbReference type="OrthoDB" id="5339076at2759"/>
<feature type="compositionally biased region" description="Acidic residues" evidence="1">
    <location>
        <begin position="659"/>
        <end position="726"/>
    </location>
</feature>
<feature type="region of interest" description="Disordered" evidence="1">
    <location>
        <begin position="48"/>
        <end position="101"/>
    </location>
</feature>
<evidence type="ECO:0000256" key="1">
    <source>
        <dbReference type="SAM" id="MobiDB-lite"/>
    </source>
</evidence>
<feature type="compositionally biased region" description="Acidic residues" evidence="1">
    <location>
        <begin position="780"/>
        <end position="792"/>
    </location>
</feature>
<dbReference type="AlphaFoldDB" id="A0A2T3B1J5"/>
<dbReference type="RefSeq" id="XP_024720761.1">
    <property type="nucleotide sequence ID" value="XM_024864004.1"/>
</dbReference>
<dbReference type="GeneID" id="36572085"/>
<dbReference type="EMBL" id="KZ679011">
    <property type="protein sequence ID" value="PSS18409.1"/>
    <property type="molecule type" value="Genomic_DNA"/>
</dbReference>
<feature type="region of interest" description="Disordered" evidence="1">
    <location>
        <begin position="618"/>
        <end position="913"/>
    </location>
</feature>
<feature type="compositionally biased region" description="Low complexity" evidence="1">
    <location>
        <begin position="473"/>
        <end position="483"/>
    </location>
</feature>
<feature type="compositionally biased region" description="Acidic residues" evidence="1">
    <location>
        <begin position="630"/>
        <end position="641"/>
    </location>
</feature>
<dbReference type="InParanoid" id="A0A2T3B1J5"/>